<accession>A0A6A5TZK6</accession>
<keyword evidence="2" id="KW-1185">Reference proteome</keyword>
<evidence type="ECO:0000313" key="1">
    <source>
        <dbReference type="EMBL" id="KAF1956156.1"/>
    </source>
</evidence>
<evidence type="ECO:0000313" key="2">
    <source>
        <dbReference type="Proteomes" id="UP000800035"/>
    </source>
</evidence>
<dbReference type="AlphaFoldDB" id="A0A6A5TZK6"/>
<sequence length="151" mass="17345">MGLLACLAQLRGINEEKSKMSSSVSQNTNIPCTQAKWARPPILQYLLYSHIRKKQFRELNIVPRPAMEDVIPPVQRRFKIYHDGTVCHPRTPVHHARRGLPSNHENILQSCNPQTPSHAEATCSICWRLHQHHLQSYTYSAGANFAKLWRS</sequence>
<dbReference type="Proteomes" id="UP000800035">
    <property type="component" value="Unassembled WGS sequence"/>
</dbReference>
<reference evidence="1" key="1">
    <citation type="journal article" date="2020" name="Stud. Mycol.">
        <title>101 Dothideomycetes genomes: a test case for predicting lifestyles and emergence of pathogens.</title>
        <authorList>
            <person name="Haridas S."/>
            <person name="Albert R."/>
            <person name="Binder M."/>
            <person name="Bloem J."/>
            <person name="Labutti K."/>
            <person name="Salamov A."/>
            <person name="Andreopoulos B."/>
            <person name="Baker S."/>
            <person name="Barry K."/>
            <person name="Bills G."/>
            <person name="Bluhm B."/>
            <person name="Cannon C."/>
            <person name="Castanera R."/>
            <person name="Culley D."/>
            <person name="Daum C."/>
            <person name="Ezra D."/>
            <person name="Gonzalez J."/>
            <person name="Henrissat B."/>
            <person name="Kuo A."/>
            <person name="Liang C."/>
            <person name="Lipzen A."/>
            <person name="Lutzoni F."/>
            <person name="Magnuson J."/>
            <person name="Mondo S."/>
            <person name="Nolan M."/>
            <person name="Ohm R."/>
            <person name="Pangilinan J."/>
            <person name="Park H.-J."/>
            <person name="Ramirez L."/>
            <person name="Alfaro M."/>
            <person name="Sun H."/>
            <person name="Tritt A."/>
            <person name="Yoshinaga Y."/>
            <person name="Zwiers L.-H."/>
            <person name="Turgeon B."/>
            <person name="Goodwin S."/>
            <person name="Spatafora J."/>
            <person name="Crous P."/>
            <person name="Grigoriev I."/>
        </authorList>
    </citation>
    <scope>NUCLEOTIDE SEQUENCE</scope>
    <source>
        <strain evidence="1">CBS 675.92</strain>
    </source>
</reference>
<protein>
    <submittedName>
        <fullName evidence="1">Uncharacterized protein</fullName>
    </submittedName>
</protein>
<proteinExistence type="predicted"/>
<dbReference type="EMBL" id="ML976992">
    <property type="protein sequence ID" value="KAF1956156.1"/>
    <property type="molecule type" value="Genomic_DNA"/>
</dbReference>
<name>A0A6A5TZK6_9PLEO</name>
<gene>
    <name evidence="1" type="ORF">CC80DRAFT_70122</name>
</gene>
<organism evidence="1 2">
    <name type="scientific">Byssothecium circinans</name>
    <dbReference type="NCBI Taxonomy" id="147558"/>
    <lineage>
        <taxon>Eukaryota</taxon>
        <taxon>Fungi</taxon>
        <taxon>Dikarya</taxon>
        <taxon>Ascomycota</taxon>
        <taxon>Pezizomycotina</taxon>
        <taxon>Dothideomycetes</taxon>
        <taxon>Pleosporomycetidae</taxon>
        <taxon>Pleosporales</taxon>
        <taxon>Massarineae</taxon>
        <taxon>Massarinaceae</taxon>
        <taxon>Byssothecium</taxon>
    </lineage>
</organism>